<dbReference type="PANTHER" id="PTHR46250:SF18">
    <property type="entry name" value="MYB_SANT-LIKE DOMAIN-CONTAINING PROTEIN"/>
    <property type="match status" value="1"/>
</dbReference>
<dbReference type="EMBL" id="JANJYI010000002">
    <property type="protein sequence ID" value="KAK2659628.1"/>
    <property type="molecule type" value="Genomic_DNA"/>
</dbReference>
<dbReference type="Proteomes" id="UP001280121">
    <property type="component" value="Unassembled WGS sequence"/>
</dbReference>
<accession>A0AAD9XHX4</accession>
<sequence>MASKDERNVLVWGDRALDGTFIQVHVPEVDKPRFRSRTGEIATNVLGVCFRDMIFTFILSRWEGSASDSRVLWDALTRPTDLKVSTDPMEDELIELEEDPMDHEFIGQWFGWKDVRNCIEVDSDEAWKSYVQHHKQTEGFRGKHFPLYERLANIFGKDLATGKAVKTPDQQAANFDKGDNFGIDFEIPESFSPMSMNQSQFDINGTQASQPSSRKD</sequence>
<keyword evidence="3" id="KW-1185">Reference proteome</keyword>
<evidence type="ECO:0000313" key="3">
    <source>
        <dbReference type="Proteomes" id="UP001280121"/>
    </source>
</evidence>
<organism evidence="2 3">
    <name type="scientific">Dipteronia dyeriana</name>
    <dbReference type="NCBI Taxonomy" id="168575"/>
    <lineage>
        <taxon>Eukaryota</taxon>
        <taxon>Viridiplantae</taxon>
        <taxon>Streptophyta</taxon>
        <taxon>Embryophyta</taxon>
        <taxon>Tracheophyta</taxon>
        <taxon>Spermatophyta</taxon>
        <taxon>Magnoliopsida</taxon>
        <taxon>eudicotyledons</taxon>
        <taxon>Gunneridae</taxon>
        <taxon>Pentapetalae</taxon>
        <taxon>rosids</taxon>
        <taxon>malvids</taxon>
        <taxon>Sapindales</taxon>
        <taxon>Sapindaceae</taxon>
        <taxon>Hippocastanoideae</taxon>
        <taxon>Acereae</taxon>
        <taxon>Dipteronia</taxon>
    </lineage>
</organism>
<reference evidence="2" key="1">
    <citation type="journal article" date="2023" name="Plant J.">
        <title>Genome sequences and population genomics provide insights into the demographic history, inbreeding, and mutation load of two 'living fossil' tree species of Dipteronia.</title>
        <authorList>
            <person name="Feng Y."/>
            <person name="Comes H.P."/>
            <person name="Chen J."/>
            <person name="Zhu S."/>
            <person name="Lu R."/>
            <person name="Zhang X."/>
            <person name="Li P."/>
            <person name="Qiu J."/>
            <person name="Olsen K.M."/>
            <person name="Qiu Y."/>
        </authorList>
    </citation>
    <scope>NUCLEOTIDE SEQUENCE</scope>
    <source>
        <strain evidence="2">KIB01</strain>
    </source>
</reference>
<evidence type="ECO:0000256" key="1">
    <source>
        <dbReference type="SAM" id="MobiDB-lite"/>
    </source>
</evidence>
<gene>
    <name evidence="2" type="ORF">Ddye_006161</name>
</gene>
<feature type="region of interest" description="Disordered" evidence="1">
    <location>
        <begin position="192"/>
        <end position="216"/>
    </location>
</feature>
<proteinExistence type="predicted"/>
<protein>
    <submittedName>
        <fullName evidence="2">Uncharacterized protein</fullName>
    </submittedName>
</protein>
<dbReference type="PANTHER" id="PTHR46250">
    <property type="entry name" value="MYB/SANT-LIKE DNA-BINDING DOMAIN PROTEIN-RELATED"/>
    <property type="match status" value="1"/>
</dbReference>
<comment type="caution">
    <text evidence="2">The sequence shown here is derived from an EMBL/GenBank/DDBJ whole genome shotgun (WGS) entry which is preliminary data.</text>
</comment>
<name>A0AAD9XHX4_9ROSI</name>
<dbReference type="AlphaFoldDB" id="A0AAD9XHX4"/>
<evidence type="ECO:0000313" key="2">
    <source>
        <dbReference type="EMBL" id="KAK2659628.1"/>
    </source>
</evidence>